<evidence type="ECO:0000256" key="1">
    <source>
        <dbReference type="SAM" id="SignalP"/>
    </source>
</evidence>
<feature type="signal peptide" evidence="1">
    <location>
        <begin position="1"/>
        <end position="22"/>
    </location>
</feature>
<keyword evidence="1" id="KW-0732">Signal</keyword>
<organism evidence="2 3">
    <name type="scientific">Strongyloides venezuelensis</name>
    <name type="common">Threadworm</name>
    <dbReference type="NCBI Taxonomy" id="75913"/>
    <lineage>
        <taxon>Eukaryota</taxon>
        <taxon>Metazoa</taxon>
        <taxon>Ecdysozoa</taxon>
        <taxon>Nematoda</taxon>
        <taxon>Chromadorea</taxon>
        <taxon>Rhabditida</taxon>
        <taxon>Tylenchina</taxon>
        <taxon>Panagrolaimomorpha</taxon>
        <taxon>Strongyloidoidea</taxon>
        <taxon>Strongyloididae</taxon>
        <taxon>Strongyloides</taxon>
    </lineage>
</organism>
<dbReference type="Proteomes" id="UP000035680">
    <property type="component" value="Unassembled WGS sequence"/>
</dbReference>
<accession>A0A0K0FE44</accession>
<reference evidence="3" key="2">
    <citation type="submission" date="2015-08" db="UniProtKB">
        <authorList>
            <consortium name="WormBaseParasite"/>
        </authorList>
    </citation>
    <scope>IDENTIFICATION</scope>
</reference>
<proteinExistence type="predicted"/>
<feature type="chain" id="PRO_5005329548" evidence="1">
    <location>
        <begin position="23"/>
        <end position="220"/>
    </location>
</feature>
<protein>
    <submittedName>
        <fullName evidence="3">BPTI/Kunitz inhibitor domain-containing protein</fullName>
    </submittedName>
</protein>
<dbReference type="WBParaSite" id="SVE_0712100.1">
    <property type="protein sequence ID" value="SVE_0712100.1"/>
    <property type="gene ID" value="SVE_0712100"/>
</dbReference>
<dbReference type="AlphaFoldDB" id="A0A0K0FE44"/>
<reference evidence="2" key="1">
    <citation type="submission" date="2014-07" db="EMBL/GenBank/DDBJ databases">
        <authorList>
            <person name="Martin A.A"/>
            <person name="De Silva N."/>
        </authorList>
    </citation>
    <scope>NUCLEOTIDE SEQUENCE</scope>
</reference>
<sequence length="220" mass="25303">MIFLSGTKYIILFLISILSSIAVFEDIKPVVNNKKLLIRNRREDSGMTNKDKEACRELNSEYRKVCGTRQPDKESKDFCDAYENVCFEISPNEPDQNTIRTPITTEPPFTKVKAKARKIDWVTFCKQYKPRFLYVCPNPFPYGPRAIVFCPLYSERCNLAVPERPVNPNSSSSFSKKARKNLCEQYRGFAAQYCGNPIALMQPNVSDGCEKYRRFCVNAC</sequence>
<keyword evidence="2" id="KW-1185">Reference proteome</keyword>
<evidence type="ECO:0000313" key="2">
    <source>
        <dbReference type="Proteomes" id="UP000035680"/>
    </source>
</evidence>
<name>A0A0K0FE44_STRVS</name>
<evidence type="ECO:0000313" key="3">
    <source>
        <dbReference type="WBParaSite" id="SVE_0712100.1"/>
    </source>
</evidence>